<dbReference type="EMBL" id="JAIFRP010000006">
    <property type="protein sequence ID" value="KAK2587661.1"/>
    <property type="molecule type" value="Genomic_DNA"/>
</dbReference>
<feature type="compositionally biased region" description="Polar residues" evidence="1">
    <location>
        <begin position="81"/>
        <end position="96"/>
    </location>
</feature>
<accession>A0AAD9RYR3</accession>
<gene>
    <name evidence="2" type="ORF">KPH14_003780</name>
</gene>
<organism evidence="2 3">
    <name type="scientific">Odynerus spinipes</name>
    <dbReference type="NCBI Taxonomy" id="1348599"/>
    <lineage>
        <taxon>Eukaryota</taxon>
        <taxon>Metazoa</taxon>
        <taxon>Ecdysozoa</taxon>
        <taxon>Arthropoda</taxon>
        <taxon>Hexapoda</taxon>
        <taxon>Insecta</taxon>
        <taxon>Pterygota</taxon>
        <taxon>Neoptera</taxon>
        <taxon>Endopterygota</taxon>
        <taxon>Hymenoptera</taxon>
        <taxon>Apocrita</taxon>
        <taxon>Aculeata</taxon>
        <taxon>Vespoidea</taxon>
        <taxon>Vespidae</taxon>
        <taxon>Eumeninae</taxon>
        <taxon>Odynerus</taxon>
    </lineage>
</organism>
<protein>
    <submittedName>
        <fullName evidence="2">Uncharacterized protein</fullName>
    </submittedName>
</protein>
<comment type="caution">
    <text evidence="2">The sequence shown here is derived from an EMBL/GenBank/DDBJ whole genome shotgun (WGS) entry which is preliminary data.</text>
</comment>
<keyword evidence="3" id="KW-1185">Reference proteome</keyword>
<name>A0AAD9RYR3_9HYME</name>
<evidence type="ECO:0000313" key="2">
    <source>
        <dbReference type="EMBL" id="KAK2587661.1"/>
    </source>
</evidence>
<dbReference type="AlphaFoldDB" id="A0AAD9RYR3"/>
<dbReference type="Proteomes" id="UP001258017">
    <property type="component" value="Unassembled WGS sequence"/>
</dbReference>
<evidence type="ECO:0000256" key="1">
    <source>
        <dbReference type="SAM" id="MobiDB-lite"/>
    </source>
</evidence>
<feature type="region of interest" description="Disordered" evidence="1">
    <location>
        <begin position="64"/>
        <end position="96"/>
    </location>
</feature>
<evidence type="ECO:0000313" key="3">
    <source>
        <dbReference type="Proteomes" id="UP001258017"/>
    </source>
</evidence>
<proteinExistence type="predicted"/>
<reference evidence="2" key="1">
    <citation type="submission" date="2021-08" db="EMBL/GenBank/DDBJ databases">
        <authorList>
            <person name="Misof B."/>
            <person name="Oliver O."/>
            <person name="Podsiadlowski L."/>
            <person name="Donath A."/>
            <person name="Peters R."/>
            <person name="Mayer C."/>
            <person name="Rust J."/>
            <person name="Gunkel S."/>
            <person name="Lesny P."/>
            <person name="Martin S."/>
            <person name="Oeyen J.P."/>
            <person name="Petersen M."/>
            <person name="Panagiotis P."/>
            <person name="Wilbrandt J."/>
            <person name="Tanja T."/>
        </authorList>
    </citation>
    <scope>NUCLEOTIDE SEQUENCE</scope>
    <source>
        <strain evidence="2">GBR_01_08_01A</strain>
        <tissue evidence="2">Thorax + abdomen</tissue>
    </source>
</reference>
<reference evidence="2" key="2">
    <citation type="journal article" date="2023" name="Commun. Biol.">
        <title>Intrasexual cuticular hydrocarbon dimorphism in a wasp sheds light on hydrocarbon biosynthesis genes in Hymenoptera.</title>
        <authorList>
            <person name="Moris V.C."/>
            <person name="Podsiadlowski L."/>
            <person name="Martin S."/>
            <person name="Oeyen J.P."/>
            <person name="Donath A."/>
            <person name="Petersen M."/>
            <person name="Wilbrandt J."/>
            <person name="Misof B."/>
            <person name="Liedtke D."/>
            <person name="Thamm M."/>
            <person name="Scheiner R."/>
            <person name="Schmitt T."/>
            <person name="Niehuis O."/>
        </authorList>
    </citation>
    <scope>NUCLEOTIDE SEQUENCE</scope>
    <source>
        <strain evidence="2">GBR_01_08_01A</strain>
    </source>
</reference>
<sequence length="96" mass="10680">MRDTLPSSVPSAASLCLPFRERKIVPTRCELFDAKERKIRLIETSKLSLDGLSRSIVEYSLARDRTNERPGINDPNDQAEKTSTMSDEPGTDPNSG</sequence>